<gene>
    <name evidence="5" type="ORF">TPSB3V08_LOCUS2333</name>
</gene>
<dbReference type="EMBL" id="OD000913">
    <property type="protein sequence ID" value="CAD7399824.1"/>
    <property type="molecule type" value="Genomic_DNA"/>
</dbReference>
<dbReference type="AlphaFoldDB" id="A0A7R9CNK5"/>
<dbReference type="InterPro" id="IPR050328">
    <property type="entry name" value="Dev_Immune_Receptor"/>
</dbReference>
<dbReference type="GO" id="GO:0005615">
    <property type="term" value="C:extracellular space"/>
    <property type="evidence" value="ECO:0007669"/>
    <property type="project" value="TreeGrafter"/>
</dbReference>
<keyword evidence="3" id="KW-0677">Repeat</keyword>
<feature type="chain" id="PRO_5030949778" evidence="4">
    <location>
        <begin position="29"/>
        <end position="293"/>
    </location>
</feature>
<dbReference type="InterPro" id="IPR032675">
    <property type="entry name" value="LRR_dom_sf"/>
</dbReference>
<dbReference type="Pfam" id="PF13855">
    <property type="entry name" value="LRR_8"/>
    <property type="match status" value="1"/>
</dbReference>
<dbReference type="GO" id="GO:0031012">
    <property type="term" value="C:extracellular matrix"/>
    <property type="evidence" value="ECO:0007669"/>
    <property type="project" value="TreeGrafter"/>
</dbReference>
<dbReference type="PANTHER" id="PTHR24373:SF396">
    <property type="entry name" value="LEUCINE RICH REPEATS AND IMMUNOGLOBULIN LIKE DOMAINS 1"/>
    <property type="match status" value="1"/>
</dbReference>
<evidence type="ECO:0000256" key="1">
    <source>
        <dbReference type="ARBA" id="ARBA00022614"/>
    </source>
</evidence>
<dbReference type="PROSITE" id="PS51450">
    <property type="entry name" value="LRR"/>
    <property type="match status" value="1"/>
</dbReference>
<dbReference type="SUPFAM" id="SSF52058">
    <property type="entry name" value="L domain-like"/>
    <property type="match status" value="1"/>
</dbReference>
<dbReference type="PANTHER" id="PTHR24373">
    <property type="entry name" value="SLIT RELATED LEUCINE-RICH REPEAT NEURONAL PROTEIN"/>
    <property type="match status" value="1"/>
</dbReference>
<evidence type="ECO:0000256" key="2">
    <source>
        <dbReference type="ARBA" id="ARBA00022729"/>
    </source>
</evidence>
<dbReference type="InterPro" id="IPR003591">
    <property type="entry name" value="Leu-rich_rpt_typical-subtyp"/>
</dbReference>
<evidence type="ECO:0000256" key="4">
    <source>
        <dbReference type="SAM" id="SignalP"/>
    </source>
</evidence>
<proteinExistence type="predicted"/>
<organism evidence="5">
    <name type="scientific">Timema poppense</name>
    <name type="common">Walking stick</name>
    <dbReference type="NCBI Taxonomy" id="170557"/>
    <lineage>
        <taxon>Eukaryota</taxon>
        <taxon>Metazoa</taxon>
        <taxon>Ecdysozoa</taxon>
        <taxon>Arthropoda</taxon>
        <taxon>Hexapoda</taxon>
        <taxon>Insecta</taxon>
        <taxon>Pterygota</taxon>
        <taxon>Neoptera</taxon>
        <taxon>Polyneoptera</taxon>
        <taxon>Phasmatodea</taxon>
        <taxon>Timematodea</taxon>
        <taxon>Timematoidea</taxon>
        <taxon>Timematidae</taxon>
        <taxon>Timema</taxon>
    </lineage>
</organism>
<evidence type="ECO:0000256" key="3">
    <source>
        <dbReference type="ARBA" id="ARBA00022737"/>
    </source>
</evidence>
<dbReference type="SMART" id="SM00369">
    <property type="entry name" value="LRR_TYP"/>
    <property type="match status" value="5"/>
</dbReference>
<dbReference type="InterPro" id="IPR001611">
    <property type="entry name" value="Leu-rich_rpt"/>
</dbReference>
<feature type="signal peptide" evidence="4">
    <location>
        <begin position="1"/>
        <end position="28"/>
    </location>
</feature>
<reference evidence="5" key="1">
    <citation type="submission" date="2020-11" db="EMBL/GenBank/DDBJ databases">
        <authorList>
            <person name="Tran Van P."/>
        </authorList>
    </citation>
    <scope>NUCLEOTIDE SEQUENCE</scope>
</reference>
<sequence>MDVSGRLVTTVMAALILFLASLVVATQAFQCPMSCRCFTYNQAACNNTALSELPQEFDANLTHLIFNYNHLTLLRNSTFEKTPWISELYLEGNGIRHIEPDTFRHLQNLSTLSLLDNNISNIHPDTFMYNTKLKVLILKGNYLHLTNRTTFLNSNSLLELVLSSCYIDYLPNEAFRGLPNLLSLKLDFNKIHWWAAATEPLSGATPRILIRTSRVRIGDRMSQRRVEMRKRVSVELEEVEPHLRGGRVETHLGEKPPSVLPTEIRTSISPSSAVELNKTSALANYATEAGNFE</sequence>
<accession>A0A7R9CNK5</accession>
<keyword evidence="2 4" id="KW-0732">Signal</keyword>
<keyword evidence="1" id="KW-0433">Leucine-rich repeat</keyword>
<dbReference type="Gene3D" id="3.80.10.10">
    <property type="entry name" value="Ribonuclease Inhibitor"/>
    <property type="match status" value="1"/>
</dbReference>
<name>A0A7R9CNK5_TIMPO</name>
<evidence type="ECO:0000313" key="5">
    <source>
        <dbReference type="EMBL" id="CAD7399824.1"/>
    </source>
</evidence>
<protein>
    <submittedName>
        <fullName evidence="5">Uncharacterized protein</fullName>
    </submittedName>
</protein>